<evidence type="ECO:0000313" key="2">
    <source>
        <dbReference type="EMBL" id="PPQ76710.1"/>
    </source>
</evidence>
<comment type="caution">
    <text evidence="2">The sequence shown here is derived from an EMBL/GenBank/DDBJ whole genome shotgun (WGS) entry which is preliminary data.</text>
</comment>
<organism evidence="2 3">
    <name type="scientific">Psilocybe cyanescens</name>
    <dbReference type="NCBI Taxonomy" id="93625"/>
    <lineage>
        <taxon>Eukaryota</taxon>
        <taxon>Fungi</taxon>
        <taxon>Dikarya</taxon>
        <taxon>Basidiomycota</taxon>
        <taxon>Agaricomycotina</taxon>
        <taxon>Agaricomycetes</taxon>
        <taxon>Agaricomycetidae</taxon>
        <taxon>Agaricales</taxon>
        <taxon>Agaricineae</taxon>
        <taxon>Strophariaceae</taxon>
        <taxon>Psilocybe</taxon>
    </lineage>
</organism>
<name>A0A409WE20_PSICY</name>
<sequence>MKEGEYRAGQNEAGGEQGMRGGEANTEQGRTRGGNVNKEQGRDPRLMTMMMTSMYNNEYNGTQDVHR</sequence>
<keyword evidence="3" id="KW-1185">Reference proteome</keyword>
<protein>
    <submittedName>
        <fullName evidence="2">Uncharacterized protein</fullName>
    </submittedName>
</protein>
<dbReference type="Proteomes" id="UP000283269">
    <property type="component" value="Unassembled WGS sequence"/>
</dbReference>
<dbReference type="AlphaFoldDB" id="A0A409WE20"/>
<reference evidence="2 3" key="1">
    <citation type="journal article" date="2018" name="Evol. Lett.">
        <title>Horizontal gene cluster transfer increased hallucinogenic mushroom diversity.</title>
        <authorList>
            <person name="Reynolds H.T."/>
            <person name="Vijayakumar V."/>
            <person name="Gluck-Thaler E."/>
            <person name="Korotkin H.B."/>
            <person name="Matheny P.B."/>
            <person name="Slot J.C."/>
        </authorList>
    </citation>
    <scope>NUCLEOTIDE SEQUENCE [LARGE SCALE GENOMIC DNA]</scope>
    <source>
        <strain evidence="2 3">2631</strain>
    </source>
</reference>
<dbReference type="EMBL" id="NHYD01003478">
    <property type="protein sequence ID" value="PPQ76710.1"/>
    <property type="molecule type" value="Genomic_DNA"/>
</dbReference>
<dbReference type="InParanoid" id="A0A409WE20"/>
<evidence type="ECO:0000313" key="3">
    <source>
        <dbReference type="Proteomes" id="UP000283269"/>
    </source>
</evidence>
<feature type="region of interest" description="Disordered" evidence="1">
    <location>
        <begin position="1"/>
        <end position="45"/>
    </location>
</feature>
<accession>A0A409WE20</accession>
<gene>
    <name evidence="2" type="ORF">CVT25_004732</name>
</gene>
<evidence type="ECO:0000256" key="1">
    <source>
        <dbReference type="SAM" id="MobiDB-lite"/>
    </source>
</evidence>
<proteinExistence type="predicted"/>